<proteinExistence type="predicted"/>
<feature type="compositionally biased region" description="Basic and acidic residues" evidence="1">
    <location>
        <begin position="204"/>
        <end position="243"/>
    </location>
</feature>
<reference evidence="3 4" key="1">
    <citation type="submission" date="2015-04" db="EMBL/GenBank/DDBJ databases">
        <title>Lasius niger genome sequencing.</title>
        <authorList>
            <person name="Konorov E.A."/>
            <person name="Nikitin M.A."/>
            <person name="Kirill M.V."/>
            <person name="Chang P."/>
        </authorList>
    </citation>
    <scope>NUCLEOTIDE SEQUENCE [LARGE SCALE GENOMIC DNA]</scope>
    <source>
        <tissue evidence="3">Whole</tissue>
    </source>
</reference>
<dbReference type="Proteomes" id="UP000036403">
    <property type="component" value="Unassembled WGS sequence"/>
</dbReference>
<keyword evidence="4" id="KW-1185">Reference proteome</keyword>
<dbReference type="PANTHER" id="PTHR47595:SF1">
    <property type="entry name" value="MYB_SANT-LIKE DNA-BINDING DOMAIN-CONTAINING PROTEIN"/>
    <property type="match status" value="1"/>
</dbReference>
<dbReference type="PaxDb" id="67767-A0A0J7L6S4"/>
<name>A0A0J7L6S4_LASNI</name>
<dbReference type="GO" id="GO:0016301">
    <property type="term" value="F:kinase activity"/>
    <property type="evidence" value="ECO:0007669"/>
    <property type="project" value="UniProtKB-KW"/>
</dbReference>
<dbReference type="Pfam" id="PF13837">
    <property type="entry name" value="Myb_DNA-bind_4"/>
    <property type="match status" value="1"/>
</dbReference>
<dbReference type="STRING" id="67767.A0A0J7L6S4"/>
<accession>A0A0J7L6S4</accession>
<dbReference type="EMBL" id="LBMM01000463">
    <property type="protein sequence ID" value="KMQ98278.1"/>
    <property type="molecule type" value="Genomic_DNA"/>
</dbReference>
<sequence length="243" mass="28201">MHPNLTHTIETLRLKCRMPQIWQYFGMESKKSACENHTDVVSAQTPCDEKKATAFWKDENAVKTLIYQWVSGSSIILSLKVVSLEMILYGEISEELKKANSAWQYTAKNCENKFKDITKVYKRTKDHHNQTGVKPKTCKYFEELEEVLGKKPCLKPVALASSLRKRPHPTSSSSASSDTDNTTNIDDIQNSEEISIKSKKPKKMCMERELKMWTKTMSEENKKRDEAKERRHQELLIRQDRAR</sequence>
<feature type="compositionally biased region" description="Low complexity" evidence="1">
    <location>
        <begin position="170"/>
        <end position="193"/>
    </location>
</feature>
<organism evidence="3 4">
    <name type="scientific">Lasius niger</name>
    <name type="common">Black garden ant</name>
    <dbReference type="NCBI Taxonomy" id="67767"/>
    <lineage>
        <taxon>Eukaryota</taxon>
        <taxon>Metazoa</taxon>
        <taxon>Ecdysozoa</taxon>
        <taxon>Arthropoda</taxon>
        <taxon>Hexapoda</taxon>
        <taxon>Insecta</taxon>
        <taxon>Pterygota</taxon>
        <taxon>Neoptera</taxon>
        <taxon>Endopterygota</taxon>
        <taxon>Hymenoptera</taxon>
        <taxon>Apocrita</taxon>
        <taxon>Aculeata</taxon>
        <taxon>Formicoidea</taxon>
        <taxon>Formicidae</taxon>
        <taxon>Formicinae</taxon>
        <taxon>Lasius</taxon>
        <taxon>Lasius</taxon>
    </lineage>
</organism>
<keyword evidence="3" id="KW-0808">Transferase</keyword>
<keyword evidence="3" id="KW-0418">Kinase</keyword>
<feature type="region of interest" description="Disordered" evidence="1">
    <location>
        <begin position="160"/>
        <end position="243"/>
    </location>
</feature>
<comment type="caution">
    <text evidence="3">The sequence shown here is derived from an EMBL/GenBank/DDBJ whole genome shotgun (WGS) entry which is preliminary data.</text>
</comment>
<dbReference type="AlphaFoldDB" id="A0A0J7L6S4"/>
<protein>
    <submittedName>
        <fullName evidence="3">Nucleoside diphosphate kinase 6</fullName>
    </submittedName>
</protein>
<evidence type="ECO:0000313" key="3">
    <source>
        <dbReference type="EMBL" id="KMQ98278.1"/>
    </source>
</evidence>
<dbReference type="PANTHER" id="PTHR47595">
    <property type="entry name" value="HEAT SHOCK 70 KDA PROTEIN 14"/>
    <property type="match status" value="1"/>
</dbReference>
<dbReference type="InterPro" id="IPR044822">
    <property type="entry name" value="Myb_DNA-bind_4"/>
</dbReference>
<evidence type="ECO:0000313" key="4">
    <source>
        <dbReference type="Proteomes" id="UP000036403"/>
    </source>
</evidence>
<evidence type="ECO:0000259" key="2">
    <source>
        <dbReference type="Pfam" id="PF13837"/>
    </source>
</evidence>
<evidence type="ECO:0000256" key="1">
    <source>
        <dbReference type="SAM" id="MobiDB-lite"/>
    </source>
</evidence>
<gene>
    <name evidence="3" type="ORF">RF55_1361</name>
</gene>
<dbReference type="OrthoDB" id="676304at2759"/>
<feature type="domain" description="Myb/SANT-like DNA-binding" evidence="2">
    <location>
        <begin position="60"/>
        <end position="146"/>
    </location>
</feature>